<dbReference type="AlphaFoldDB" id="A0A6A6EEV5"/>
<keyword evidence="2" id="KW-1185">Reference proteome</keyword>
<evidence type="ECO:0000313" key="1">
    <source>
        <dbReference type="EMBL" id="KAF2189168.1"/>
    </source>
</evidence>
<dbReference type="EMBL" id="ML994621">
    <property type="protein sequence ID" value="KAF2189168.1"/>
    <property type="molecule type" value="Genomic_DNA"/>
</dbReference>
<organism evidence="1 2">
    <name type="scientific">Zopfia rhizophila CBS 207.26</name>
    <dbReference type="NCBI Taxonomy" id="1314779"/>
    <lineage>
        <taxon>Eukaryota</taxon>
        <taxon>Fungi</taxon>
        <taxon>Dikarya</taxon>
        <taxon>Ascomycota</taxon>
        <taxon>Pezizomycotina</taxon>
        <taxon>Dothideomycetes</taxon>
        <taxon>Dothideomycetes incertae sedis</taxon>
        <taxon>Zopfiaceae</taxon>
        <taxon>Zopfia</taxon>
    </lineage>
</organism>
<accession>A0A6A6EEV5</accession>
<dbReference type="OrthoDB" id="3677409at2759"/>
<reference evidence="1" key="1">
    <citation type="journal article" date="2020" name="Stud. Mycol.">
        <title>101 Dothideomycetes genomes: a test case for predicting lifestyles and emergence of pathogens.</title>
        <authorList>
            <person name="Haridas S."/>
            <person name="Albert R."/>
            <person name="Binder M."/>
            <person name="Bloem J."/>
            <person name="Labutti K."/>
            <person name="Salamov A."/>
            <person name="Andreopoulos B."/>
            <person name="Baker S."/>
            <person name="Barry K."/>
            <person name="Bills G."/>
            <person name="Bluhm B."/>
            <person name="Cannon C."/>
            <person name="Castanera R."/>
            <person name="Culley D."/>
            <person name="Daum C."/>
            <person name="Ezra D."/>
            <person name="Gonzalez J."/>
            <person name="Henrissat B."/>
            <person name="Kuo A."/>
            <person name="Liang C."/>
            <person name="Lipzen A."/>
            <person name="Lutzoni F."/>
            <person name="Magnuson J."/>
            <person name="Mondo S."/>
            <person name="Nolan M."/>
            <person name="Ohm R."/>
            <person name="Pangilinan J."/>
            <person name="Park H.-J."/>
            <person name="Ramirez L."/>
            <person name="Alfaro M."/>
            <person name="Sun H."/>
            <person name="Tritt A."/>
            <person name="Yoshinaga Y."/>
            <person name="Zwiers L.-H."/>
            <person name="Turgeon B."/>
            <person name="Goodwin S."/>
            <person name="Spatafora J."/>
            <person name="Crous P."/>
            <person name="Grigoriev I."/>
        </authorList>
    </citation>
    <scope>NUCLEOTIDE SEQUENCE</scope>
    <source>
        <strain evidence="1">CBS 207.26</strain>
    </source>
</reference>
<proteinExistence type="predicted"/>
<evidence type="ECO:0000313" key="2">
    <source>
        <dbReference type="Proteomes" id="UP000800200"/>
    </source>
</evidence>
<protein>
    <submittedName>
        <fullName evidence="1">Uncharacterized protein</fullName>
    </submittedName>
</protein>
<dbReference type="Proteomes" id="UP000800200">
    <property type="component" value="Unassembled WGS sequence"/>
</dbReference>
<gene>
    <name evidence="1" type="ORF">K469DRAFT_58663</name>
</gene>
<name>A0A6A6EEV5_9PEZI</name>
<sequence>MCKNLLNFTVEGVAVNFRQVGNELSDQDVLRQCIRRIESVVWDHHLAGTERHPHLALIPGGANENDLVYIIPGCSVPVVLREEGKGLL</sequence>